<dbReference type="eggNOG" id="ENOG502TBE4">
    <property type="taxonomic scope" value="Eukaryota"/>
</dbReference>
<dbReference type="GO" id="GO:0008270">
    <property type="term" value="F:zinc ion binding"/>
    <property type="evidence" value="ECO:0007669"/>
    <property type="project" value="UniProtKB-KW"/>
</dbReference>
<feature type="region of interest" description="Disordered" evidence="5">
    <location>
        <begin position="102"/>
        <end position="128"/>
    </location>
</feature>
<evidence type="ECO:0000256" key="3">
    <source>
        <dbReference type="ARBA" id="ARBA00022833"/>
    </source>
</evidence>
<dbReference type="PROSITE" id="PS50808">
    <property type="entry name" value="ZF_BED"/>
    <property type="match status" value="1"/>
</dbReference>
<evidence type="ECO:0000256" key="5">
    <source>
        <dbReference type="SAM" id="MobiDB-lite"/>
    </source>
</evidence>
<sequence length="250" mass="28512">MSLNRYKNPVKNYFIYNDEIRKSTCKVCYFDMAGRHSENLMRHLKRKHPSTYAEVMLEKQRRRSTANSIQSGAETDPLSSMFKFETEPHKLVIKSRNHFDSRDYKCDDSVNDQAEQAEEEEANQSAGQLHDFNESISYQDDGSNANQFVITCLPEPLQQQQQQQQHQQIPVSPGSNPASTSAPIGHPIGDGMSQVANDDASLLQLLGYKFNKYTPSTKYTVQYHINRILYKADMGCYDNADASRLPDSDL</sequence>
<dbReference type="PhylomeDB" id="B4JMX1"/>
<keyword evidence="8" id="KW-1185">Reference proteome</keyword>
<feature type="domain" description="BED-type" evidence="6">
    <location>
        <begin position="5"/>
        <end position="55"/>
    </location>
</feature>
<dbReference type="GO" id="GO:0003677">
    <property type="term" value="F:DNA binding"/>
    <property type="evidence" value="ECO:0007669"/>
    <property type="project" value="InterPro"/>
</dbReference>
<evidence type="ECO:0000256" key="4">
    <source>
        <dbReference type="PROSITE-ProRule" id="PRU00027"/>
    </source>
</evidence>
<dbReference type="EMBL" id="CH916371">
    <property type="protein sequence ID" value="EDV92064.1"/>
    <property type="molecule type" value="Genomic_DNA"/>
</dbReference>
<evidence type="ECO:0000313" key="7">
    <source>
        <dbReference type="EMBL" id="EDV92064.1"/>
    </source>
</evidence>
<gene>
    <name evidence="7" type="primary">Dgri\GH24249</name>
    <name evidence="7" type="ORF">Dgri_GH24249</name>
</gene>
<protein>
    <submittedName>
        <fullName evidence="7">GH24249</fullName>
    </submittedName>
</protein>
<organism evidence="8">
    <name type="scientific">Drosophila grimshawi</name>
    <name type="common">Hawaiian fruit fly</name>
    <name type="synonym">Idiomyia grimshawi</name>
    <dbReference type="NCBI Taxonomy" id="7222"/>
    <lineage>
        <taxon>Eukaryota</taxon>
        <taxon>Metazoa</taxon>
        <taxon>Ecdysozoa</taxon>
        <taxon>Arthropoda</taxon>
        <taxon>Hexapoda</taxon>
        <taxon>Insecta</taxon>
        <taxon>Pterygota</taxon>
        <taxon>Neoptera</taxon>
        <taxon>Endopterygota</taxon>
        <taxon>Diptera</taxon>
        <taxon>Brachycera</taxon>
        <taxon>Muscomorpha</taxon>
        <taxon>Ephydroidea</taxon>
        <taxon>Drosophilidae</taxon>
        <taxon>Drosophila</taxon>
        <taxon>Hawaiian Drosophila</taxon>
    </lineage>
</organism>
<dbReference type="OrthoDB" id="10051975at2759"/>
<accession>B4JMX1</accession>
<evidence type="ECO:0000256" key="2">
    <source>
        <dbReference type="ARBA" id="ARBA00022771"/>
    </source>
</evidence>
<reference evidence="7 8" key="1">
    <citation type="journal article" date="2007" name="Nature">
        <title>Evolution of genes and genomes on the Drosophila phylogeny.</title>
        <authorList>
            <consortium name="Drosophila 12 Genomes Consortium"/>
            <person name="Clark A.G."/>
            <person name="Eisen M.B."/>
            <person name="Smith D.R."/>
            <person name="Bergman C.M."/>
            <person name="Oliver B."/>
            <person name="Markow T.A."/>
            <person name="Kaufman T.C."/>
            <person name="Kellis M."/>
            <person name="Gelbart W."/>
            <person name="Iyer V.N."/>
            <person name="Pollard D.A."/>
            <person name="Sackton T.B."/>
            <person name="Larracuente A.M."/>
            <person name="Singh N.D."/>
            <person name="Abad J.P."/>
            <person name="Abt D.N."/>
            <person name="Adryan B."/>
            <person name="Aguade M."/>
            <person name="Akashi H."/>
            <person name="Anderson W.W."/>
            <person name="Aquadro C.F."/>
            <person name="Ardell D.H."/>
            <person name="Arguello R."/>
            <person name="Artieri C.G."/>
            <person name="Barbash D.A."/>
            <person name="Barker D."/>
            <person name="Barsanti P."/>
            <person name="Batterham P."/>
            <person name="Batzoglou S."/>
            <person name="Begun D."/>
            <person name="Bhutkar A."/>
            <person name="Blanco E."/>
            <person name="Bosak S.A."/>
            <person name="Bradley R.K."/>
            <person name="Brand A.D."/>
            <person name="Brent M.R."/>
            <person name="Brooks A.N."/>
            <person name="Brown R.H."/>
            <person name="Butlin R.K."/>
            <person name="Caggese C."/>
            <person name="Calvi B.R."/>
            <person name="Bernardo de Carvalho A."/>
            <person name="Caspi A."/>
            <person name="Castrezana S."/>
            <person name="Celniker S.E."/>
            <person name="Chang J.L."/>
            <person name="Chapple C."/>
            <person name="Chatterji S."/>
            <person name="Chinwalla A."/>
            <person name="Civetta A."/>
            <person name="Clifton S.W."/>
            <person name="Comeron J.M."/>
            <person name="Costello J.C."/>
            <person name="Coyne J.A."/>
            <person name="Daub J."/>
            <person name="David R.G."/>
            <person name="Delcher A.L."/>
            <person name="Delehaunty K."/>
            <person name="Do C.B."/>
            <person name="Ebling H."/>
            <person name="Edwards K."/>
            <person name="Eickbush T."/>
            <person name="Evans J.D."/>
            <person name="Filipski A."/>
            <person name="Findeiss S."/>
            <person name="Freyhult E."/>
            <person name="Fulton L."/>
            <person name="Fulton R."/>
            <person name="Garcia A.C."/>
            <person name="Gardiner A."/>
            <person name="Garfield D.A."/>
            <person name="Garvin B.E."/>
            <person name="Gibson G."/>
            <person name="Gilbert D."/>
            <person name="Gnerre S."/>
            <person name="Godfrey J."/>
            <person name="Good R."/>
            <person name="Gotea V."/>
            <person name="Gravely B."/>
            <person name="Greenberg A.J."/>
            <person name="Griffiths-Jones S."/>
            <person name="Gross S."/>
            <person name="Guigo R."/>
            <person name="Gustafson E.A."/>
            <person name="Haerty W."/>
            <person name="Hahn M.W."/>
            <person name="Halligan D.L."/>
            <person name="Halpern A.L."/>
            <person name="Halter G.M."/>
            <person name="Han M.V."/>
            <person name="Heger A."/>
            <person name="Hillier L."/>
            <person name="Hinrichs A.S."/>
            <person name="Holmes I."/>
            <person name="Hoskins R.A."/>
            <person name="Hubisz M.J."/>
            <person name="Hultmark D."/>
            <person name="Huntley M.A."/>
            <person name="Jaffe D.B."/>
            <person name="Jagadeeshan S."/>
            <person name="Jeck W.R."/>
            <person name="Johnson J."/>
            <person name="Jones C.D."/>
            <person name="Jordan W.C."/>
            <person name="Karpen G.H."/>
            <person name="Kataoka E."/>
            <person name="Keightley P.D."/>
            <person name="Kheradpour P."/>
            <person name="Kirkness E.F."/>
            <person name="Koerich L.B."/>
            <person name="Kristiansen K."/>
            <person name="Kudrna D."/>
            <person name="Kulathinal R.J."/>
            <person name="Kumar S."/>
            <person name="Kwok R."/>
            <person name="Lander E."/>
            <person name="Langley C.H."/>
            <person name="Lapoint R."/>
            <person name="Lazzaro B.P."/>
            <person name="Lee S.J."/>
            <person name="Levesque L."/>
            <person name="Li R."/>
            <person name="Lin C.F."/>
            <person name="Lin M.F."/>
            <person name="Lindblad-Toh K."/>
            <person name="Llopart A."/>
            <person name="Long M."/>
            <person name="Low L."/>
            <person name="Lozovsky E."/>
            <person name="Lu J."/>
            <person name="Luo M."/>
            <person name="Machado C.A."/>
            <person name="Makalowski W."/>
            <person name="Marzo M."/>
            <person name="Matsuda M."/>
            <person name="Matzkin L."/>
            <person name="McAllister B."/>
            <person name="McBride C.S."/>
            <person name="McKernan B."/>
            <person name="McKernan K."/>
            <person name="Mendez-Lago M."/>
            <person name="Minx P."/>
            <person name="Mollenhauer M.U."/>
            <person name="Montooth K."/>
            <person name="Mount S.M."/>
            <person name="Mu X."/>
            <person name="Myers E."/>
            <person name="Negre B."/>
            <person name="Newfeld S."/>
            <person name="Nielsen R."/>
            <person name="Noor M.A."/>
            <person name="O'Grady P."/>
            <person name="Pachter L."/>
            <person name="Papaceit M."/>
            <person name="Parisi M.J."/>
            <person name="Parisi M."/>
            <person name="Parts L."/>
            <person name="Pedersen J.S."/>
            <person name="Pesole G."/>
            <person name="Phillippy A.M."/>
            <person name="Ponting C.P."/>
            <person name="Pop M."/>
            <person name="Porcelli D."/>
            <person name="Powell J.R."/>
            <person name="Prohaska S."/>
            <person name="Pruitt K."/>
            <person name="Puig M."/>
            <person name="Quesneville H."/>
            <person name="Ram K.R."/>
            <person name="Rand D."/>
            <person name="Rasmussen M.D."/>
            <person name="Reed L.K."/>
            <person name="Reenan R."/>
            <person name="Reily A."/>
            <person name="Remington K.A."/>
            <person name="Rieger T.T."/>
            <person name="Ritchie M.G."/>
            <person name="Robin C."/>
            <person name="Rogers Y.H."/>
            <person name="Rohde C."/>
            <person name="Rozas J."/>
            <person name="Rubenfield M.J."/>
            <person name="Ruiz A."/>
            <person name="Russo S."/>
            <person name="Salzberg S.L."/>
            <person name="Sanchez-Gracia A."/>
            <person name="Saranga D.J."/>
            <person name="Sato H."/>
            <person name="Schaeffer S.W."/>
            <person name="Schatz M.C."/>
            <person name="Schlenke T."/>
            <person name="Schwartz R."/>
            <person name="Segarra C."/>
            <person name="Singh R.S."/>
            <person name="Sirot L."/>
            <person name="Sirota M."/>
            <person name="Sisneros N.B."/>
            <person name="Smith C.D."/>
            <person name="Smith T.F."/>
            <person name="Spieth J."/>
            <person name="Stage D.E."/>
            <person name="Stark A."/>
            <person name="Stephan W."/>
            <person name="Strausberg R.L."/>
            <person name="Strempel S."/>
            <person name="Sturgill D."/>
            <person name="Sutton G."/>
            <person name="Sutton G.G."/>
            <person name="Tao W."/>
            <person name="Teichmann S."/>
            <person name="Tobari Y.N."/>
            <person name="Tomimura Y."/>
            <person name="Tsolas J.M."/>
            <person name="Valente V.L."/>
            <person name="Venter E."/>
            <person name="Venter J.C."/>
            <person name="Vicario S."/>
            <person name="Vieira F.G."/>
            <person name="Vilella A.J."/>
            <person name="Villasante A."/>
            <person name="Walenz B."/>
            <person name="Wang J."/>
            <person name="Wasserman M."/>
            <person name="Watts T."/>
            <person name="Wilson D."/>
            <person name="Wilson R.K."/>
            <person name="Wing R.A."/>
            <person name="Wolfner M.F."/>
            <person name="Wong A."/>
            <person name="Wong G.K."/>
            <person name="Wu C.I."/>
            <person name="Wu G."/>
            <person name="Yamamoto D."/>
            <person name="Yang H.P."/>
            <person name="Yang S.P."/>
            <person name="Yorke J.A."/>
            <person name="Yoshida K."/>
            <person name="Zdobnov E."/>
            <person name="Zhang P."/>
            <person name="Zhang Y."/>
            <person name="Zimin A.V."/>
            <person name="Baldwin J."/>
            <person name="Abdouelleil A."/>
            <person name="Abdulkadir J."/>
            <person name="Abebe A."/>
            <person name="Abera B."/>
            <person name="Abreu J."/>
            <person name="Acer S.C."/>
            <person name="Aftuck L."/>
            <person name="Alexander A."/>
            <person name="An P."/>
            <person name="Anderson E."/>
            <person name="Anderson S."/>
            <person name="Arachi H."/>
            <person name="Azer M."/>
            <person name="Bachantsang P."/>
            <person name="Barry A."/>
            <person name="Bayul T."/>
            <person name="Berlin A."/>
            <person name="Bessette D."/>
            <person name="Bloom T."/>
            <person name="Blye J."/>
            <person name="Boguslavskiy L."/>
            <person name="Bonnet C."/>
            <person name="Boukhgalter B."/>
            <person name="Bourzgui I."/>
            <person name="Brown A."/>
            <person name="Cahill P."/>
            <person name="Channer S."/>
            <person name="Cheshatsang Y."/>
            <person name="Chuda L."/>
            <person name="Citroen M."/>
            <person name="Collymore A."/>
            <person name="Cooke P."/>
            <person name="Costello M."/>
            <person name="D'Aco K."/>
            <person name="Daza R."/>
            <person name="De Haan G."/>
            <person name="DeGray S."/>
            <person name="DeMaso C."/>
            <person name="Dhargay N."/>
            <person name="Dooley K."/>
            <person name="Dooley E."/>
            <person name="Doricent M."/>
            <person name="Dorje P."/>
            <person name="Dorjee K."/>
            <person name="Dupes A."/>
            <person name="Elong R."/>
            <person name="Falk J."/>
            <person name="Farina A."/>
            <person name="Faro S."/>
            <person name="Ferguson D."/>
            <person name="Fisher S."/>
            <person name="Foley C.D."/>
            <person name="Franke A."/>
            <person name="Friedrich D."/>
            <person name="Gadbois L."/>
            <person name="Gearin G."/>
            <person name="Gearin C.R."/>
            <person name="Giannoukos G."/>
            <person name="Goode T."/>
            <person name="Graham J."/>
            <person name="Grandbois E."/>
            <person name="Grewal S."/>
            <person name="Gyaltsen K."/>
            <person name="Hafez N."/>
            <person name="Hagos B."/>
            <person name="Hall J."/>
            <person name="Henson C."/>
            <person name="Hollinger A."/>
            <person name="Honan T."/>
            <person name="Huard M.D."/>
            <person name="Hughes L."/>
            <person name="Hurhula B."/>
            <person name="Husby M.E."/>
            <person name="Kamat A."/>
            <person name="Kanga B."/>
            <person name="Kashin S."/>
            <person name="Khazanovich D."/>
            <person name="Kisner P."/>
            <person name="Lance K."/>
            <person name="Lara M."/>
            <person name="Lee W."/>
            <person name="Lennon N."/>
            <person name="Letendre F."/>
            <person name="LeVine R."/>
            <person name="Lipovsky A."/>
            <person name="Liu X."/>
            <person name="Liu J."/>
            <person name="Liu S."/>
            <person name="Lokyitsang T."/>
            <person name="Lokyitsang Y."/>
            <person name="Lubonja R."/>
            <person name="Lui A."/>
            <person name="MacDonald P."/>
            <person name="Magnisalis V."/>
            <person name="Maru K."/>
            <person name="Matthews C."/>
            <person name="McCusker W."/>
            <person name="McDonough S."/>
            <person name="Mehta T."/>
            <person name="Meldrim J."/>
            <person name="Meneus L."/>
            <person name="Mihai O."/>
            <person name="Mihalev A."/>
            <person name="Mihova T."/>
            <person name="Mittelman R."/>
            <person name="Mlenga V."/>
            <person name="Montmayeur A."/>
            <person name="Mulrain L."/>
            <person name="Navidi A."/>
            <person name="Naylor J."/>
            <person name="Negash T."/>
            <person name="Nguyen T."/>
            <person name="Nguyen N."/>
            <person name="Nicol R."/>
            <person name="Norbu C."/>
            <person name="Norbu N."/>
            <person name="Novod N."/>
            <person name="O'Neill B."/>
            <person name="Osman S."/>
            <person name="Markiewicz E."/>
            <person name="Oyono O.L."/>
            <person name="Patti C."/>
            <person name="Phunkhang P."/>
            <person name="Pierre F."/>
            <person name="Priest M."/>
            <person name="Raghuraman S."/>
            <person name="Rege F."/>
            <person name="Reyes R."/>
            <person name="Rise C."/>
            <person name="Rogov P."/>
            <person name="Ross K."/>
            <person name="Ryan E."/>
            <person name="Settipalli S."/>
            <person name="Shea T."/>
            <person name="Sherpa N."/>
            <person name="Shi L."/>
            <person name="Shih D."/>
            <person name="Sparrow T."/>
            <person name="Spaulding J."/>
            <person name="Stalker J."/>
            <person name="Stange-Thomann N."/>
            <person name="Stavropoulos S."/>
            <person name="Stone C."/>
            <person name="Strader C."/>
            <person name="Tesfaye S."/>
            <person name="Thomson T."/>
            <person name="Thoulutsang Y."/>
            <person name="Thoulutsang D."/>
            <person name="Topham K."/>
            <person name="Topping I."/>
            <person name="Tsamla T."/>
            <person name="Vassiliev H."/>
            <person name="Vo A."/>
            <person name="Wangchuk T."/>
            <person name="Wangdi T."/>
            <person name="Weiand M."/>
            <person name="Wilkinson J."/>
            <person name="Wilson A."/>
            <person name="Yadav S."/>
            <person name="Young G."/>
            <person name="Yu Q."/>
            <person name="Zembek L."/>
            <person name="Zhong D."/>
            <person name="Zimmer A."/>
            <person name="Zwirko Z."/>
            <person name="Jaffe D.B."/>
            <person name="Alvarez P."/>
            <person name="Brockman W."/>
            <person name="Butler J."/>
            <person name="Chin C."/>
            <person name="Gnerre S."/>
            <person name="Grabherr M."/>
            <person name="Kleber M."/>
            <person name="Mauceli E."/>
            <person name="MacCallum I."/>
        </authorList>
    </citation>
    <scope>NUCLEOTIDE SEQUENCE [LARGE SCALE GENOMIC DNA]</scope>
    <source>
        <strain evidence="8">Tucson 15287-2541.00</strain>
    </source>
</reference>
<feature type="region of interest" description="Disordered" evidence="5">
    <location>
        <begin position="157"/>
        <end position="191"/>
    </location>
</feature>
<feature type="compositionally biased region" description="Low complexity" evidence="5">
    <location>
        <begin position="158"/>
        <end position="168"/>
    </location>
</feature>
<dbReference type="Proteomes" id="UP000001070">
    <property type="component" value="Unassembled WGS sequence"/>
</dbReference>
<dbReference type="Pfam" id="PF02892">
    <property type="entry name" value="zf-BED"/>
    <property type="match status" value="1"/>
</dbReference>
<keyword evidence="3" id="KW-0862">Zinc</keyword>
<keyword evidence="1" id="KW-0479">Metal-binding</keyword>
<dbReference type="AlphaFoldDB" id="B4JMX1"/>
<feature type="compositionally biased region" description="Polar residues" evidence="5">
    <location>
        <begin position="169"/>
        <end position="182"/>
    </location>
</feature>
<evidence type="ECO:0000313" key="8">
    <source>
        <dbReference type="Proteomes" id="UP000001070"/>
    </source>
</evidence>
<dbReference type="InterPro" id="IPR003656">
    <property type="entry name" value="Znf_BED"/>
</dbReference>
<dbReference type="HOGENOM" id="CLU_1195954_0_0_1"/>
<dbReference type="InParanoid" id="B4JMX1"/>
<keyword evidence="2 4" id="KW-0863">Zinc-finger</keyword>
<proteinExistence type="predicted"/>
<evidence type="ECO:0000259" key="6">
    <source>
        <dbReference type="PROSITE" id="PS50808"/>
    </source>
</evidence>
<evidence type="ECO:0000256" key="1">
    <source>
        <dbReference type="ARBA" id="ARBA00022723"/>
    </source>
</evidence>
<name>B4JMX1_DROGR</name>
<dbReference type="STRING" id="7222.B4JMX1"/>